<evidence type="ECO:0000256" key="7">
    <source>
        <dbReference type="RuleBase" id="RU361187"/>
    </source>
</evidence>
<reference evidence="9" key="1">
    <citation type="submission" date="2023-04" db="EMBL/GenBank/DDBJ databases">
        <title>Aspergillus oryzae NBRC 4228.</title>
        <authorList>
            <person name="Ichikawa N."/>
            <person name="Sato H."/>
            <person name="Tonouchi N."/>
        </authorList>
    </citation>
    <scope>NUCLEOTIDE SEQUENCE</scope>
    <source>
        <strain evidence="9">NBRC 4228</strain>
    </source>
</reference>
<keyword evidence="2 8" id="KW-0732">Signal</keyword>
<evidence type="ECO:0000256" key="3">
    <source>
        <dbReference type="ARBA" id="ARBA00022801"/>
    </source>
</evidence>
<dbReference type="InterPro" id="IPR006710">
    <property type="entry name" value="Glyco_hydro_43"/>
</dbReference>
<dbReference type="PANTHER" id="PTHR43772">
    <property type="entry name" value="ENDO-1,4-BETA-XYLANASE"/>
    <property type="match status" value="1"/>
</dbReference>
<evidence type="ECO:0000313" key="9">
    <source>
        <dbReference type="EMBL" id="GMG26644.1"/>
    </source>
</evidence>
<dbReference type="InterPro" id="IPR023296">
    <property type="entry name" value="Glyco_hydro_beta-prop_sf"/>
</dbReference>
<dbReference type="SUPFAM" id="SSF75005">
    <property type="entry name" value="Arabinanase/levansucrase/invertase"/>
    <property type="match status" value="1"/>
</dbReference>
<dbReference type="Proteomes" id="UP001165205">
    <property type="component" value="Unassembled WGS sequence"/>
</dbReference>
<dbReference type="Gene3D" id="2.115.10.20">
    <property type="entry name" value="Glycosyl hydrolase domain, family 43"/>
    <property type="match status" value="1"/>
</dbReference>
<comment type="caution">
    <text evidence="9">The sequence shown here is derived from an EMBL/GenBank/DDBJ whole genome shotgun (WGS) entry which is preliminary data.</text>
</comment>
<sequence length="333" mass="36527">MHLKPIQTLLPTLLLFLHLPTPALTTQSPLSPSTPKSGNPVINGWYADPEARIFDTTYWLYPTYSAAYEAQTFFDAFSSPDLLTWTKHPTILNLTAIPWSTNRAAWAPSVTRSPSTGEYFMYFSAGDGAGIGVAKSLSGRPEGPFEDVLGRPLIGETVFGAEPIDAQVFVDEEDGNRVWLYFGGWSHAVVVELGADMVSLKGEYLEITPKEGGELGLGFGFDLVAVWKFANDCRWGDNSYGVSYVTGPSPTGPFSSTPTKILQGDDTVGQSTGHNSVFTPDGKDYYIVYHRRPVNDTERDHRVTCIDRMEFDEQGNILPVKITSDGVEGRPLA</sequence>
<keyword evidence="3 7" id="KW-0378">Hydrolase</keyword>
<feature type="signal peptide" evidence="8">
    <location>
        <begin position="1"/>
        <end position="25"/>
    </location>
</feature>
<feature type="chain" id="PRO_5042952346" evidence="8">
    <location>
        <begin position="26"/>
        <end position="333"/>
    </location>
</feature>
<evidence type="ECO:0000256" key="1">
    <source>
        <dbReference type="ARBA" id="ARBA00009865"/>
    </source>
</evidence>
<proteinExistence type="inferred from homology"/>
<name>A0AAN4YH62_ASPOZ</name>
<accession>A0AAN4YH62</accession>
<organism evidence="9 10">
    <name type="scientific">Aspergillus oryzae</name>
    <name type="common">Yellow koji mold</name>
    <dbReference type="NCBI Taxonomy" id="5062"/>
    <lineage>
        <taxon>Eukaryota</taxon>
        <taxon>Fungi</taxon>
        <taxon>Dikarya</taxon>
        <taxon>Ascomycota</taxon>
        <taxon>Pezizomycotina</taxon>
        <taxon>Eurotiomycetes</taxon>
        <taxon>Eurotiomycetidae</taxon>
        <taxon>Eurotiales</taxon>
        <taxon>Aspergillaceae</taxon>
        <taxon>Aspergillus</taxon>
        <taxon>Aspergillus subgen. Circumdati</taxon>
    </lineage>
</organism>
<dbReference type="Pfam" id="PF04616">
    <property type="entry name" value="Glyco_hydro_43"/>
    <property type="match status" value="2"/>
</dbReference>
<keyword evidence="5 7" id="KW-0326">Glycosidase</keyword>
<evidence type="ECO:0000256" key="2">
    <source>
        <dbReference type="ARBA" id="ARBA00022729"/>
    </source>
</evidence>
<evidence type="ECO:0000256" key="5">
    <source>
        <dbReference type="ARBA" id="ARBA00023295"/>
    </source>
</evidence>
<feature type="site" description="Important for catalytic activity, responsible for pKa modulation of the active site Glu and correct orientation of both the proton donor and substrate" evidence="6">
    <location>
        <position position="165"/>
    </location>
</feature>
<keyword evidence="4" id="KW-0119">Carbohydrate metabolism</keyword>
<dbReference type="GO" id="GO:0005975">
    <property type="term" value="P:carbohydrate metabolic process"/>
    <property type="evidence" value="ECO:0007669"/>
    <property type="project" value="InterPro"/>
</dbReference>
<evidence type="ECO:0000256" key="4">
    <source>
        <dbReference type="ARBA" id="ARBA00023277"/>
    </source>
</evidence>
<dbReference type="GO" id="GO:0004553">
    <property type="term" value="F:hydrolase activity, hydrolyzing O-glycosyl compounds"/>
    <property type="evidence" value="ECO:0007669"/>
    <property type="project" value="InterPro"/>
</dbReference>
<dbReference type="AlphaFoldDB" id="A0AAN4YH62"/>
<evidence type="ECO:0000313" key="10">
    <source>
        <dbReference type="Proteomes" id="UP001165205"/>
    </source>
</evidence>
<comment type="similarity">
    <text evidence="1 7">Belongs to the glycosyl hydrolase 43 family.</text>
</comment>
<protein>
    <submittedName>
        <fullName evidence="9">Unnamed protein product</fullName>
    </submittedName>
</protein>
<dbReference type="EMBL" id="BSYA01000028">
    <property type="protein sequence ID" value="GMG26644.1"/>
    <property type="molecule type" value="Genomic_DNA"/>
</dbReference>
<gene>
    <name evidence="9" type="ORF">Aory04_000341600</name>
</gene>
<evidence type="ECO:0000256" key="8">
    <source>
        <dbReference type="SAM" id="SignalP"/>
    </source>
</evidence>
<evidence type="ECO:0000256" key="6">
    <source>
        <dbReference type="PIRSR" id="PIRSR606710-2"/>
    </source>
</evidence>
<dbReference type="InterPro" id="IPR052176">
    <property type="entry name" value="Glycosyl_Hydrlase_43_Enz"/>
</dbReference>
<dbReference type="PANTHER" id="PTHR43772:SF2">
    <property type="entry name" value="PUTATIVE (AFU_ORTHOLOGUE AFUA_2G04480)-RELATED"/>
    <property type="match status" value="1"/>
</dbReference>